<protein>
    <submittedName>
        <fullName evidence="2">Putative tick transposon</fullName>
    </submittedName>
</protein>
<feature type="domain" description="Reverse transcriptase" evidence="1">
    <location>
        <begin position="315"/>
        <end position="585"/>
    </location>
</feature>
<dbReference type="InterPro" id="IPR043502">
    <property type="entry name" value="DNA/RNA_pol_sf"/>
</dbReference>
<dbReference type="GO" id="GO:0071897">
    <property type="term" value="P:DNA biosynthetic process"/>
    <property type="evidence" value="ECO:0007669"/>
    <property type="project" value="UniProtKB-ARBA"/>
</dbReference>
<dbReference type="InterPro" id="IPR000477">
    <property type="entry name" value="RT_dom"/>
</dbReference>
<accession>A0A147BKS2</accession>
<evidence type="ECO:0000313" key="2">
    <source>
        <dbReference type="EMBL" id="JAR91393.1"/>
    </source>
</evidence>
<dbReference type="Pfam" id="PF00078">
    <property type="entry name" value="RVT_1"/>
    <property type="match status" value="1"/>
</dbReference>
<proteinExistence type="predicted"/>
<dbReference type="PROSITE" id="PS50878">
    <property type="entry name" value="RT_POL"/>
    <property type="match status" value="1"/>
</dbReference>
<reference evidence="2" key="1">
    <citation type="journal article" date="2018" name="PLoS Negl. Trop. Dis.">
        <title>Sialome diversity of ticks revealed by RNAseq of single tick salivary glands.</title>
        <authorList>
            <person name="Perner J."/>
            <person name="Kropackova S."/>
            <person name="Kopacek P."/>
            <person name="Ribeiro J.M."/>
        </authorList>
    </citation>
    <scope>NUCLEOTIDE SEQUENCE</scope>
    <source>
        <strain evidence="2">Siblings of single egg batch collected in Ceske Budejovice</strain>
        <tissue evidence="2">Salivary glands</tissue>
    </source>
</reference>
<name>A0A147BKS2_IXORI</name>
<dbReference type="PANTHER" id="PTHR33332">
    <property type="entry name" value="REVERSE TRANSCRIPTASE DOMAIN-CONTAINING PROTEIN"/>
    <property type="match status" value="1"/>
</dbReference>
<dbReference type="CDD" id="cd01650">
    <property type="entry name" value="RT_nLTR_like"/>
    <property type="match status" value="1"/>
</dbReference>
<evidence type="ECO:0000259" key="1">
    <source>
        <dbReference type="PROSITE" id="PS50878"/>
    </source>
</evidence>
<organism evidence="2">
    <name type="scientific">Ixodes ricinus</name>
    <name type="common">Common tick</name>
    <name type="synonym">Acarus ricinus</name>
    <dbReference type="NCBI Taxonomy" id="34613"/>
    <lineage>
        <taxon>Eukaryota</taxon>
        <taxon>Metazoa</taxon>
        <taxon>Ecdysozoa</taxon>
        <taxon>Arthropoda</taxon>
        <taxon>Chelicerata</taxon>
        <taxon>Arachnida</taxon>
        <taxon>Acari</taxon>
        <taxon>Parasitiformes</taxon>
        <taxon>Ixodida</taxon>
        <taxon>Ixodoidea</taxon>
        <taxon>Ixodidae</taxon>
        <taxon>Ixodinae</taxon>
        <taxon>Ixodes</taxon>
    </lineage>
</organism>
<dbReference type="SUPFAM" id="SSF56672">
    <property type="entry name" value="DNA/RNA polymerases"/>
    <property type="match status" value="1"/>
</dbReference>
<sequence>IVQCYGFHNIIYIPTRVTLDTATVIDLCITNCNPNELTGGVLTWNVSDHLPTFCLFKRFRKSPMSFPCINYRPISKENLDMFYSSVLNINWDFVYNESDPAISYNLFVSKLISLYEHAFPLRTLKKHKKSRKPWVTPTLYKRIKYRDSLYDKFIKLRDIDIIVKFKKVRNKLNSDLKKARREYYINKFMSILGDPKKIWSTVGTLISRPSDPPPAELKIDGESYGGKQLSDMFNVHFLTSGASPSPPTNAANVVSYIRNNVTSSIFFSPTDEEEISTLIACLKNSTAPGEDGLKAEPIKFISSLILTPLTHICNTSLLTGRFPDRMKVARVCVVHKGGARNDLNNYRPISVLPIFSKILEQIINNRLTSFFTKHNIISEQQFGFQKNKSTEMALLNIKDKIITNIENRQFTIGIFLDFRKAFDSIKHQILLTKLNMYGVRGIANELINSYLSCRLQFTIYNGVKSDIHQIAYGVPQGSILGPLLFLIYINDIVNISHRSEMVLFADDSNVFFSNSNLQYLESTANGWLNDLSLWLVANQLELNILKTKYIVFGARNKKLNYDIDIKFNSYKLEKVESLKFLGVWFHEHLNWTTHVSKLSITLSRSIGIIYKLRYLLPTWLKRQLYYALVHSHLHYCSLVWGTTTNNNLEKLLVLQKKAIRSIECLSYNDHTSAYFKKHRLLTIQQLIMFNLTKVIFHYLKTDKESFHAQFPLRVTHYNLRHVDYARDQTRTSYGEQTLTQRIPQLLNMHPQILEIAERVISIDTFKKRIKDYILKHE</sequence>
<dbReference type="EMBL" id="GEGO01004011">
    <property type="protein sequence ID" value="JAR91393.1"/>
    <property type="molecule type" value="Transcribed_RNA"/>
</dbReference>
<feature type="non-terminal residue" evidence="2">
    <location>
        <position position="1"/>
    </location>
</feature>
<dbReference type="AlphaFoldDB" id="A0A147BKS2"/>